<accession>A0ABT4X447</accession>
<evidence type="ECO:0000313" key="2">
    <source>
        <dbReference type="EMBL" id="MDA7027031.1"/>
    </source>
</evidence>
<evidence type="ECO:0008006" key="4">
    <source>
        <dbReference type="Google" id="ProtNLM"/>
    </source>
</evidence>
<reference evidence="2 3" key="1">
    <citation type="submission" date="2023-01" db="EMBL/GenBank/DDBJ databases">
        <title>Bacillus changyiensis sp. nov., isolated from a coastal deposit.</title>
        <authorList>
            <person name="Xiao G."/>
            <person name="Lai Q."/>
            <person name="Hu Z."/>
            <person name="Shao Z."/>
        </authorList>
    </citation>
    <scope>NUCLEOTIDE SEQUENCE [LARGE SCALE GENOMIC DNA]</scope>
    <source>
        <strain evidence="2 3">CLL-7-23</strain>
    </source>
</reference>
<feature type="transmembrane region" description="Helical" evidence="1">
    <location>
        <begin position="66"/>
        <end position="88"/>
    </location>
</feature>
<comment type="caution">
    <text evidence="2">The sequence shown here is derived from an EMBL/GenBank/DDBJ whole genome shotgun (WGS) entry which is preliminary data.</text>
</comment>
<dbReference type="Proteomes" id="UP001211894">
    <property type="component" value="Unassembled WGS sequence"/>
</dbReference>
<dbReference type="EMBL" id="JAQKAB010000006">
    <property type="protein sequence ID" value="MDA7027031.1"/>
    <property type="molecule type" value="Genomic_DNA"/>
</dbReference>
<dbReference type="RefSeq" id="WP_271340889.1">
    <property type="nucleotide sequence ID" value="NZ_JAQKAB010000006.1"/>
</dbReference>
<name>A0ABT4X447_9BACI</name>
<evidence type="ECO:0000313" key="3">
    <source>
        <dbReference type="Proteomes" id="UP001211894"/>
    </source>
</evidence>
<feature type="transmembrane region" description="Helical" evidence="1">
    <location>
        <begin position="42"/>
        <end position="60"/>
    </location>
</feature>
<sequence length="93" mass="10914">MGNCPVCNKPFTFKDKYQLTKAKTSICPHCKSQLKATTASKLLFILLFILPIFYFISMVSSEWNSILKWSTVLIWLVFSFFMVQPIIYRYEKS</sequence>
<keyword evidence="3" id="KW-1185">Reference proteome</keyword>
<proteinExistence type="predicted"/>
<keyword evidence="1" id="KW-0472">Membrane</keyword>
<protein>
    <recommendedName>
        <fullName evidence="4">Cxxc_20_cxxc protein</fullName>
    </recommendedName>
</protein>
<gene>
    <name evidence="2" type="ORF">PJ311_10465</name>
</gene>
<keyword evidence="1" id="KW-0812">Transmembrane</keyword>
<evidence type="ECO:0000256" key="1">
    <source>
        <dbReference type="SAM" id="Phobius"/>
    </source>
</evidence>
<organism evidence="2 3">
    <name type="scientific">Bacillus changyiensis</name>
    <dbReference type="NCBI Taxonomy" id="3004103"/>
    <lineage>
        <taxon>Bacteria</taxon>
        <taxon>Bacillati</taxon>
        <taxon>Bacillota</taxon>
        <taxon>Bacilli</taxon>
        <taxon>Bacillales</taxon>
        <taxon>Bacillaceae</taxon>
        <taxon>Bacillus</taxon>
    </lineage>
</organism>
<keyword evidence="1" id="KW-1133">Transmembrane helix</keyword>